<proteinExistence type="inferred from homology"/>
<sequence>MGSATPLYDEIPDHRHRFVDYAGEGFLFGAAFGSAFYAIKGFRNSAVGGRLAGAGRAALVNAPRVGGMLGTISFLFSASNSAMALARQKDDPWNSIVAGATSMGLFHMHLGARTAAVSALIGATVSVALEGFRWVSDDHARYASDAPTPTKNSGLFALATTPSHGSSGAQSWLRSPSTSITGNK</sequence>
<accession>A0A835BQV9</accession>
<dbReference type="GO" id="GO:0008320">
    <property type="term" value="F:protein transmembrane transporter activity"/>
    <property type="evidence" value="ECO:0007669"/>
    <property type="project" value="TreeGrafter"/>
</dbReference>
<feature type="region of interest" description="Disordered" evidence="8">
    <location>
        <begin position="153"/>
        <end position="184"/>
    </location>
</feature>
<evidence type="ECO:0000256" key="2">
    <source>
        <dbReference type="ARBA" id="ARBA00008444"/>
    </source>
</evidence>
<evidence type="ECO:0000313" key="9">
    <source>
        <dbReference type="EMBL" id="KAF8697468.1"/>
    </source>
</evidence>
<keyword evidence="10" id="KW-1185">Reference proteome</keyword>
<dbReference type="GO" id="GO:0030150">
    <property type="term" value="P:protein import into mitochondrial matrix"/>
    <property type="evidence" value="ECO:0007669"/>
    <property type="project" value="TreeGrafter"/>
</dbReference>
<gene>
    <name evidence="9" type="ORF">HU200_036070</name>
</gene>
<keyword evidence="6" id="KW-0496">Mitochondrion</keyword>
<evidence type="ECO:0000256" key="3">
    <source>
        <dbReference type="ARBA" id="ARBA00022692"/>
    </source>
</evidence>
<feature type="compositionally biased region" description="Polar residues" evidence="8">
    <location>
        <begin position="160"/>
        <end position="184"/>
    </location>
</feature>
<dbReference type="GO" id="GO:0005744">
    <property type="term" value="C:TIM23 mitochondrial import inner membrane translocase complex"/>
    <property type="evidence" value="ECO:0007669"/>
    <property type="project" value="TreeGrafter"/>
</dbReference>
<dbReference type="AlphaFoldDB" id="A0A835BQV9"/>
<comment type="caution">
    <text evidence="9">The sequence shown here is derived from an EMBL/GenBank/DDBJ whole genome shotgun (WGS) entry which is preliminary data.</text>
</comment>
<dbReference type="Pfam" id="PF02466">
    <property type="entry name" value="Tim17"/>
    <property type="match status" value="1"/>
</dbReference>
<comment type="similarity">
    <text evidence="2">Belongs to the Tim17/Tim22/Tim23 family.</text>
</comment>
<dbReference type="PANTHER" id="PTHR10485">
    <property type="entry name" value="MITOCHONDRIAL IMPORT INNER MEMBRANE TRANSLOCASE SUBUNIT TIM-17"/>
    <property type="match status" value="1"/>
</dbReference>
<evidence type="ECO:0000256" key="4">
    <source>
        <dbReference type="ARBA" id="ARBA00022792"/>
    </source>
</evidence>
<evidence type="ECO:0000256" key="8">
    <source>
        <dbReference type="SAM" id="MobiDB-lite"/>
    </source>
</evidence>
<keyword evidence="4" id="KW-0999">Mitochondrion inner membrane</keyword>
<comment type="subcellular location">
    <subcellularLocation>
        <location evidence="1">Mitochondrion inner membrane</location>
        <topology evidence="1">Multi-pass membrane protein</topology>
    </subcellularLocation>
</comment>
<reference evidence="9" key="1">
    <citation type="submission" date="2020-07" db="EMBL/GenBank/DDBJ databases">
        <title>Genome sequence and genetic diversity analysis of an under-domesticated orphan crop, white fonio (Digitaria exilis).</title>
        <authorList>
            <person name="Bennetzen J.L."/>
            <person name="Chen S."/>
            <person name="Ma X."/>
            <person name="Wang X."/>
            <person name="Yssel A.E.J."/>
            <person name="Chaluvadi S.R."/>
            <person name="Johnson M."/>
            <person name="Gangashetty P."/>
            <person name="Hamidou F."/>
            <person name="Sanogo M.D."/>
            <person name="Zwaenepoel A."/>
            <person name="Wallace J."/>
            <person name="Van De Peer Y."/>
            <person name="Van Deynze A."/>
        </authorList>
    </citation>
    <scope>NUCLEOTIDE SEQUENCE</scope>
    <source>
        <tissue evidence="9">Leaves</tissue>
    </source>
</reference>
<evidence type="ECO:0000256" key="6">
    <source>
        <dbReference type="ARBA" id="ARBA00023128"/>
    </source>
</evidence>
<evidence type="ECO:0000256" key="1">
    <source>
        <dbReference type="ARBA" id="ARBA00004448"/>
    </source>
</evidence>
<evidence type="ECO:0000256" key="5">
    <source>
        <dbReference type="ARBA" id="ARBA00022989"/>
    </source>
</evidence>
<dbReference type="Proteomes" id="UP000636709">
    <property type="component" value="Unassembled WGS sequence"/>
</dbReference>
<keyword evidence="5" id="KW-1133">Transmembrane helix</keyword>
<dbReference type="PANTHER" id="PTHR10485:SF13">
    <property type="match status" value="1"/>
</dbReference>
<dbReference type="EMBL" id="JACEFO010001874">
    <property type="protein sequence ID" value="KAF8697468.1"/>
    <property type="molecule type" value="Genomic_DNA"/>
</dbReference>
<evidence type="ECO:0000256" key="7">
    <source>
        <dbReference type="ARBA" id="ARBA00023136"/>
    </source>
</evidence>
<name>A0A835BQV9_9POAL</name>
<organism evidence="9 10">
    <name type="scientific">Digitaria exilis</name>
    <dbReference type="NCBI Taxonomy" id="1010633"/>
    <lineage>
        <taxon>Eukaryota</taxon>
        <taxon>Viridiplantae</taxon>
        <taxon>Streptophyta</taxon>
        <taxon>Embryophyta</taxon>
        <taxon>Tracheophyta</taxon>
        <taxon>Spermatophyta</taxon>
        <taxon>Magnoliopsida</taxon>
        <taxon>Liliopsida</taxon>
        <taxon>Poales</taxon>
        <taxon>Poaceae</taxon>
        <taxon>PACMAD clade</taxon>
        <taxon>Panicoideae</taxon>
        <taxon>Panicodae</taxon>
        <taxon>Paniceae</taxon>
        <taxon>Anthephorinae</taxon>
        <taxon>Digitaria</taxon>
    </lineage>
</organism>
<protein>
    <submittedName>
        <fullName evidence="9">Uncharacterized protein</fullName>
    </submittedName>
</protein>
<keyword evidence="3" id="KW-0812">Transmembrane</keyword>
<evidence type="ECO:0000313" key="10">
    <source>
        <dbReference type="Proteomes" id="UP000636709"/>
    </source>
</evidence>
<keyword evidence="7" id="KW-0472">Membrane</keyword>
<dbReference type="OrthoDB" id="2261329at2759"/>